<dbReference type="GO" id="GO:0005739">
    <property type="term" value="C:mitochondrion"/>
    <property type="evidence" value="ECO:0000318"/>
    <property type="project" value="GO_Central"/>
</dbReference>
<dbReference type="InterPro" id="IPR041872">
    <property type="entry name" value="Anticodon_Met"/>
</dbReference>
<evidence type="ECO:0000256" key="7">
    <source>
        <dbReference type="ARBA" id="ARBA00047364"/>
    </source>
</evidence>
<evidence type="ECO:0000256" key="8">
    <source>
        <dbReference type="RuleBase" id="RU363039"/>
    </source>
</evidence>
<dbReference type="Gene3D" id="1.10.730.10">
    <property type="entry name" value="Isoleucyl-tRNA Synthetase, Domain 1"/>
    <property type="match status" value="1"/>
</dbReference>
<sequence length="537" mass="59420">MGSAYPTFAADALARFQRLQGKKVTFITGTDEHGEKIATSAAAAGKEPKEFVDSIAEEFKSLWHDLDISYDSFIRTTNDNHEKIVAETIQRVWDKGDIYRAEYEGLYCVACEEYKDEKDLIGTEVDGSGEKIVCPTHRKPCQHRQEDNFFFKLSNYQSDIERLFETNPDFVRPTFRKNEVLEWVKDGVRDFSISRAAVEWGIRIPADPKQTVYVWFDALLGYVSALLKEGVEPTLENAVAQGWPASVHIIGKDILRFHAVYWPGMLLSAGLPLPRSVFGHGFLTKDGLKMGKSLGNVIEPTALVKQYGSDAVRYFFLKEVEFGKDGDFSEERFINIVNANLANAIGNLLNRTLGLLKKNCGGALTADASSLPEDHPLRLVTKNAVQKAAEEYTNLQFGAAGEAALSIAVAGNEYIDTVAPWSQFKKGDAEKAQAALDLLAILEASRILAITLSPIAPRVTQRIYLQLGYSEDDWKAVTWADTAWGKLKAGQQMAEPKPVFVRLEAPGSADEAPTPKPKPAKAQKKQKSEKKPAAVPS</sequence>
<dbReference type="STRING" id="105231.A0A1Y1IF40"/>
<accession>A0A1Y1IF40</accession>
<dbReference type="PRINTS" id="PR01041">
    <property type="entry name" value="TRNASYNTHMET"/>
</dbReference>
<evidence type="ECO:0000256" key="6">
    <source>
        <dbReference type="ARBA" id="ARBA00023146"/>
    </source>
</evidence>
<feature type="compositionally biased region" description="Basic residues" evidence="9">
    <location>
        <begin position="518"/>
        <end position="528"/>
    </location>
</feature>
<dbReference type="OMA" id="NMFLPDR"/>
<dbReference type="GO" id="GO:0004825">
    <property type="term" value="F:methionine-tRNA ligase activity"/>
    <property type="evidence" value="ECO:0000318"/>
    <property type="project" value="GO_Central"/>
</dbReference>
<dbReference type="PANTHER" id="PTHR43326">
    <property type="entry name" value="METHIONYL-TRNA SYNTHETASE"/>
    <property type="match status" value="1"/>
</dbReference>
<dbReference type="GO" id="GO:0006431">
    <property type="term" value="P:methionyl-tRNA aminoacylation"/>
    <property type="evidence" value="ECO:0000318"/>
    <property type="project" value="GO_Central"/>
</dbReference>
<proteinExistence type="inferred from homology"/>
<dbReference type="SUPFAM" id="SSF47323">
    <property type="entry name" value="Anticodon-binding domain of a subclass of class I aminoacyl-tRNA synthetases"/>
    <property type="match status" value="1"/>
</dbReference>
<evidence type="ECO:0000256" key="3">
    <source>
        <dbReference type="ARBA" id="ARBA00022741"/>
    </source>
</evidence>
<dbReference type="CDD" id="cd07957">
    <property type="entry name" value="Anticodon_Ia_Met"/>
    <property type="match status" value="1"/>
</dbReference>
<evidence type="ECO:0000256" key="5">
    <source>
        <dbReference type="ARBA" id="ARBA00022917"/>
    </source>
</evidence>
<dbReference type="EMBL" id="DF237393">
    <property type="protein sequence ID" value="GAQ88612.1"/>
    <property type="molecule type" value="Genomic_DNA"/>
</dbReference>
<keyword evidence="5 8" id="KW-0648">Protein biosynthesis</keyword>
<dbReference type="FunFam" id="2.170.220.10:FF:000001">
    <property type="entry name" value="methionine--tRNA ligase, mitochondrial"/>
    <property type="match status" value="1"/>
</dbReference>
<dbReference type="InterPro" id="IPR023457">
    <property type="entry name" value="Met-tRNA_synth_2"/>
</dbReference>
<dbReference type="SUPFAM" id="SSF52374">
    <property type="entry name" value="Nucleotidylyl transferase"/>
    <property type="match status" value="1"/>
</dbReference>
<dbReference type="EC" id="6.1.1.10" evidence="1"/>
<evidence type="ECO:0000256" key="4">
    <source>
        <dbReference type="ARBA" id="ARBA00022840"/>
    </source>
</evidence>
<dbReference type="InterPro" id="IPR014758">
    <property type="entry name" value="Met-tRNA_synth"/>
</dbReference>
<dbReference type="PANTHER" id="PTHR43326:SF1">
    <property type="entry name" value="METHIONINE--TRNA LIGASE, MITOCHONDRIAL"/>
    <property type="match status" value="1"/>
</dbReference>
<evidence type="ECO:0000313" key="13">
    <source>
        <dbReference type="Proteomes" id="UP000054558"/>
    </source>
</evidence>
<feature type="domain" description="Methionyl-tRNA synthetase anticodon-binding" evidence="11">
    <location>
        <begin position="381"/>
        <end position="504"/>
    </location>
</feature>
<name>A0A1Y1IF40_KLENI</name>
<dbReference type="Pfam" id="PF09334">
    <property type="entry name" value="tRNA-synt_1g"/>
    <property type="match status" value="1"/>
</dbReference>
<dbReference type="Proteomes" id="UP000054558">
    <property type="component" value="Unassembled WGS sequence"/>
</dbReference>
<keyword evidence="6 8" id="KW-0030">Aminoacyl-tRNA synthetase</keyword>
<dbReference type="Gene3D" id="3.40.50.620">
    <property type="entry name" value="HUPs"/>
    <property type="match status" value="1"/>
</dbReference>
<reference evidence="12 13" key="1">
    <citation type="journal article" date="2014" name="Nat. Commun.">
        <title>Klebsormidium flaccidum genome reveals primary factors for plant terrestrial adaptation.</title>
        <authorList>
            <person name="Hori K."/>
            <person name="Maruyama F."/>
            <person name="Fujisawa T."/>
            <person name="Togashi T."/>
            <person name="Yamamoto N."/>
            <person name="Seo M."/>
            <person name="Sato S."/>
            <person name="Yamada T."/>
            <person name="Mori H."/>
            <person name="Tajima N."/>
            <person name="Moriyama T."/>
            <person name="Ikeuchi M."/>
            <person name="Watanabe M."/>
            <person name="Wada H."/>
            <person name="Kobayashi K."/>
            <person name="Saito M."/>
            <person name="Masuda T."/>
            <person name="Sasaki-Sekimoto Y."/>
            <person name="Mashiguchi K."/>
            <person name="Awai K."/>
            <person name="Shimojima M."/>
            <person name="Masuda S."/>
            <person name="Iwai M."/>
            <person name="Nobusawa T."/>
            <person name="Narise T."/>
            <person name="Kondo S."/>
            <person name="Saito H."/>
            <person name="Sato R."/>
            <person name="Murakawa M."/>
            <person name="Ihara Y."/>
            <person name="Oshima-Yamada Y."/>
            <person name="Ohtaka K."/>
            <person name="Satoh M."/>
            <person name="Sonobe K."/>
            <person name="Ishii M."/>
            <person name="Ohtani R."/>
            <person name="Kanamori-Sato M."/>
            <person name="Honoki R."/>
            <person name="Miyazaki D."/>
            <person name="Mochizuki H."/>
            <person name="Umetsu J."/>
            <person name="Higashi K."/>
            <person name="Shibata D."/>
            <person name="Kamiya Y."/>
            <person name="Sato N."/>
            <person name="Nakamura Y."/>
            <person name="Tabata S."/>
            <person name="Ida S."/>
            <person name="Kurokawa K."/>
            <person name="Ohta H."/>
        </authorList>
    </citation>
    <scope>NUCLEOTIDE SEQUENCE [LARGE SCALE GENOMIC DNA]</scope>
    <source>
        <strain evidence="12 13">NIES-2285</strain>
    </source>
</reference>
<dbReference type="InterPro" id="IPR009080">
    <property type="entry name" value="tRNAsynth_Ia_anticodon-bd"/>
</dbReference>
<evidence type="ECO:0000259" key="11">
    <source>
        <dbReference type="Pfam" id="PF19303"/>
    </source>
</evidence>
<feature type="region of interest" description="Disordered" evidence="9">
    <location>
        <begin position="503"/>
        <end position="537"/>
    </location>
</feature>
<feature type="domain" description="Methionyl/Leucyl tRNA synthetase" evidence="10">
    <location>
        <begin position="2"/>
        <end position="353"/>
    </location>
</feature>
<evidence type="ECO:0000259" key="10">
    <source>
        <dbReference type="Pfam" id="PF09334"/>
    </source>
</evidence>
<dbReference type="InterPro" id="IPR015413">
    <property type="entry name" value="Methionyl/Leucyl_tRNA_Synth"/>
</dbReference>
<comment type="similarity">
    <text evidence="8">Belongs to the class-I aminoacyl-tRNA synthetase family.</text>
</comment>
<keyword evidence="2 8" id="KW-0436">Ligase</keyword>
<evidence type="ECO:0000256" key="9">
    <source>
        <dbReference type="SAM" id="MobiDB-lite"/>
    </source>
</evidence>
<comment type="catalytic activity">
    <reaction evidence="7">
        <text>tRNA(Met) + L-methionine + ATP = L-methionyl-tRNA(Met) + AMP + diphosphate</text>
        <dbReference type="Rhea" id="RHEA:13481"/>
        <dbReference type="Rhea" id="RHEA-COMP:9667"/>
        <dbReference type="Rhea" id="RHEA-COMP:9698"/>
        <dbReference type="ChEBI" id="CHEBI:30616"/>
        <dbReference type="ChEBI" id="CHEBI:33019"/>
        <dbReference type="ChEBI" id="CHEBI:57844"/>
        <dbReference type="ChEBI" id="CHEBI:78442"/>
        <dbReference type="ChEBI" id="CHEBI:78530"/>
        <dbReference type="ChEBI" id="CHEBI:456215"/>
        <dbReference type="EC" id="6.1.1.10"/>
    </reaction>
</comment>
<evidence type="ECO:0000313" key="12">
    <source>
        <dbReference type="EMBL" id="GAQ88612.1"/>
    </source>
</evidence>
<evidence type="ECO:0000256" key="2">
    <source>
        <dbReference type="ARBA" id="ARBA00022598"/>
    </source>
</evidence>
<dbReference type="NCBIfam" id="TIGR00398">
    <property type="entry name" value="metG"/>
    <property type="match status" value="1"/>
</dbReference>
<dbReference type="Pfam" id="PF19303">
    <property type="entry name" value="Anticodon_3"/>
    <property type="match status" value="1"/>
</dbReference>
<organism evidence="12 13">
    <name type="scientific">Klebsormidium nitens</name>
    <name type="common">Green alga</name>
    <name type="synonym">Ulothrix nitens</name>
    <dbReference type="NCBI Taxonomy" id="105231"/>
    <lineage>
        <taxon>Eukaryota</taxon>
        <taxon>Viridiplantae</taxon>
        <taxon>Streptophyta</taxon>
        <taxon>Klebsormidiophyceae</taxon>
        <taxon>Klebsormidiales</taxon>
        <taxon>Klebsormidiaceae</taxon>
        <taxon>Klebsormidium</taxon>
    </lineage>
</organism>
<dbReference type="CDD" id="cd00814">
    <property type="entry name" value="MetRS_core"/>
    <property type="match status" value="1"/>
</dbReference>
<gene>
    <name evidence="12" type="ORF">KFL_004440100</name>
</gene>
<protein>
    <recommendedName>
        <fullName evidence="1">methionine--tRNA ligase</fullName>
        <ecNumber evidence="1">6.1.1.10</ecNumber>
    </recommendedName>
</protein>
<dbReference type="AlphaFoldDB" id="A0A1Y1IF40"/>
<dbReference type="InterPro" id="IPR033911">
    <property type="entry name" value="MetRS_core"/>
</dbReference>
<dbReference type="GO" id="GO:0005524">
    <property type="term" value="F:ATP binding"/>
    <property type="evidence" value="ECO:0007669"/>
    <property type="project" value="UniProtKB-KW"/>
</dbReference>
<dbReference type="Gene3D" id="2.170.220.10">
    <property type="match status" value="1"/>
</dbReference>
<keyword evidence="3 8" id="KW-0547">Nucleotide-binding</keyword>
<keyword evidence="4 8" id="KW-0067">ATP-binding</keyword>
<evidence type="ECO:0000256" key="1">
    <source>
        <dbReference type="ARBA" id="ARBA00012838"/>
    </source>
</evidence>
<dbReference type="OrthoDB" id="24670at2759"/>
<keyword evidence="13" id="KW-1185">Reference proteome</keyword>
<dbReference type="InterPro" id="IPR014729">
    <property type="entry name" value="Rossmann-like_a/b/a_fold"/>
</dbReference>